<dbReference type="Pfam" id="PF16242">
    <property type="entry name" value="Pyrid_ox_like"/>
    <property type="match status" value="1"/>
</dbReference>
<dbReference type="EMBL" id="JBHPON010000001">
    <property type="protein sequence ID" value="MFC6034172.1"/>
    <property type="molecule type" value="Genomic_DNA"/>
</dbReference>
<name>A0ABW1KUD9_9PROT</name>
<dbReference type="RefSeq" id="WP_379880515.1">
    <property type="nucleotide sequence ID" value="NZ_JBHPON010000001.1"/>
</dbReference>
<sequence>MSDLKKARENPKSLFWDEVDDVNSGMLGVEGSGQHLQPMSPYCDPDRNSIWFFTEKDSDLLGAIEASGGKAMFTVVSKSRHFHSCARGTLVENLDRAKVEEYWNPIAAAWYAEGKDDPNLTLLQLKLEDASIWASSGNPLAFAWRIFKGNLSDDPPEDMGERNHFRFAD</sequence>
<dbReference type="Proteomes" id="UP001596116">
    <property type="component" value="Unassembled WGS sequence"/>
</dbReference>
<protein>
    <submittedName>
        <fullName evidence="2">Pyridoxamine 5'-phosphate oxidase family protein</fullName>
    </submittedName>
</protein>
<dbReference type="InterPro" id="IPR012349">
    <property type="entry name" value="Split_barrel_FMN-bd"/>
</dbReference>
<comment type="caution">
    <text evidence="2">The sequence shown here is derived from an EMBL/GenBank/DDBJ whole genome shotgun (WGS) entry which is preliminary data.</text>
</comment>
<organism evidence="2 3">
    <name type="scientific">Hyphococcus aureus</name>
    <dbReference type="NCBI Taxonomy" id="2666033"/>
    <lineage>
        <taxon>Bacteria</taxon>
        <taxon>Pseudomonadati</taxon>
        <taxon>Pseudomonadota</taxon>
        <taxon>Alphaproteobacteria</taxon>
        <taxon>Parvularculales</taxon>
        <taxon>Parvularculaceae</taxon>
        <taxon>Hyphococcus</taxon>
    </lineage>
</organism>
<accession>A0ABW1KUD9</accession>
<gene>
    <name evidence="2" type="ORF">ACFMB1_01375</name>
</gene>
<dbReference type="PANTHER" id="PTHR34818:SF1">
    <property type="entry name" value="PROTEIN BLI-3"/>
    <property type="match status" value="1"/>
</dbReference>
<feature type="domain" description="General stress protein FMN-binding split barrel" evidence="1">
    <location>
        <begin position="14"/>
        <end position="153"/>
    </location>
</feature>
<evidence type="ECO:0000259" key="1">
    <source>
        <dbReference type="Pfam" id="PF16242"/>
    </source>
</evidence>
<dbReference type="Gene3D" id="2.30.110.10">
    <property type="entry name" value="Electron Transport, Fmn-binding Protein, Chain A"/>
    <property type="match status" value="1"/>
</dbReference>
<reference evidence="2 3" key="1">
    <citation type="submission" date="2024-09" db="EMBL/GenBank/DDBJ databases">
        <authorList>
            <person name="Zhang Z.-H."/>
        </authorList>
    </citation>
    <scope>NUCLEOTIDE SEQUENCE [LARGE SCALE GENOMIC DNA]</scope>
    <source>
        <strain evidence="2 3">HHTR114</strain>
    </source>
</reference>
<keyword evidence="3" id="KW-1185">Reference proteome</keyword>
<dbReference type="InterPro" id="IPR038725">
    <property type="entry name" value="YdaG_split_barrel_FMN-bd"/>
</dbReference>
<dbReference type="SUPFAM" id="SSF50475">
    <property type="entry name" value="FMN-binding split barrel"/>
    <property type="match status" value="1"/>
</dbReference>
<evidence type="ECO:0000313" key="2">
    <source>
        <dbReference type="EMBL" id="MFC6034172.1"/>
    </source>
</evidence>
<dbReference type="InterPro" id="IPR052917">
    <property type="entry name" value="Stress-Dev_Protein"/>
</dbReference>
<dbReference type="PANTHER" id="PTHR34818">
    <property type="entry name" value="PROTEIN BLI-3"/>
    <property type="match status" value="1"/>
</dbReference>
<proteinExistence type="predicted"/>
<evidence type="ECO:0000313" key="3">
    <source>
        <dbReference type="Proteomes" id="UP001596116"/>
    </source>
</evidence>